<organism evidence="9 10">
    <name type="scientific">Actinocrispum wychmicini</name>
    <dbReference type="NCBI Taxonomy" id="1213861"/>
    <lineage>
        <taxon>Bacteria</taxon>
        <taxon>Bacillati</taxon>
        <taxon>Actinomycetota</taxon>
        <taxon>Actinomycetes</taxon>
        <taxon>Pseudonocardiales</taxon>
        <taxon>Pseudonocardiaceae</taxon>
        <taxon>Actinocrispum</taxon>
    </lineage>
</organism>
<evidence type="ECO:0000256" key="5">
    <source>
        <dbReference type="ARBA" id="ARBA00022989"/>
    </source>
</evidence>
<evidence type="ECO:0000256" key="3">
    <source>
        <dbReference type="ARBA" id="ARBA00022741"/>
    </source>
</evidence>
<dbReference type="EMBL" id="SLWS01000003">
    <property type="protein sequence ID" value="TCO61180.1"/>
    <property type="molecule type" value="Genomic_DNA"/>
</dbReference>
<dbReference type="PROSITE" id="PS50893">
    <property type="entry name" value="ABC_TRANSPORTER_2"/>
    <property type="match status" value="1"/>
</dbReference>
<dbReference type="PANTHER" id="PTHR24221:SF654">
    <property type="entry name" value="ATP-BINDING CASSETTE SUB-FAMILY B MEMBER 6"/>
    <property type="match status" value="1"/>
</dbReference>
<evidence type="ECO:0000259" key="8">
    <source>
        <dbReference type="PROSITE" id="PS50893"/>
    </source>
</evidence>
<keyword evidence="2 7" id="KW-0812">Transmembrane</keyword>
<keyword evidence="3" id="KW-0547">Nucleotide-binding</keyword>
<protein>
    <submittedName>
        <fullName evidence="9">ATP-binding cassette subfamily B protein</fullName>
    </submittedName>
</protein>
<evidence type="ECO:0000256" key="4">
    <source>
        <dbReference type="ARBA" id="ARBA00022840"/>
    </source>
</evidence>
<dbReference type="SUPFAM" id="SSF90123">
    <property type="entry name" value="ABC transporter transmembrane region"/>
    <property type="match status" value="1"/>
</dbReference>
<reference evidence="9 10" key="1">
    <citation type="submission" date="2019-03" db="EMBL/GenBank/DDBJ databases">
        <title>Genomic Encyclopedia of Type Strains, Phase IV (KMG-IV): sequencing the most valuable type-strain genomes for metagenomic binning, comparative biology and taxonomic classification.</title>
        <authorList>
            <person name="Goeker M."/>
        </authorList>
    </citation>
    <scope>NUCLEOTIDE SEQUENCE [LARGE SCALE GENOMIC DNA]</scope>
    <source>
        <strain evidence="9 10">DSM 45934</strain>
    </source>
</reference>
<dbReference type="RefSeq" id="WP_132116695.1">
    <property type="nucleotide sequence ID" value="NZ_SLWS01000003.1"/>
</dbReference>
<dbReference type="Pfam" id="PF00005">
    <property type="entry name" value="ABC_tran"/>
    <property type="match status" value="1"/>
</dbReference>
<dbReference type="InterPro" id="IPR036640">
    <property type="entry name" value="ABC1_TM_sf"/>
</dbReference>
<feature type="domain" description="ABC transporter" evidence="8">
    <location>
        <begin position="345"/>
        <end position="578"/>
    </location>
</feature>
<dbReference type="InterPro" id="IPR039421">
    <property type="entry name" value="Type_1_exporter"/>
</dbReference>
<dbReference type="InterPro" id="IPR027417">
    <property type="entry name" value="P-loop_NTPase"/>
</dbReference>
<keyword evidence="6 7" id="KW-0472">Membrane</keyword>
<dbReference type="PANTHER" id="PTHR24221">
    <property type="entry name" value="ATP-BINDING CASSETTE SUB-FAMILY B"/>
    <property type="match status" value="1"/>
</dbReference>
<dbReference type="AlphaFoldDB" id="A0A4V2S7S8"/>
<sequence length="584" mass="61351">MTTSVSRTQPRSLVEVLTLLFRTDRGLAIRAAVSGLVSGAVLAPLGFAARGTVNALAYPDSGGTWVAPAVWVVAGVAVLMSATWLNYGAVSALSVLLGRDLDVVLLDAERRRRLMNHLDSEEVQKLAATVDEQRENVAGLPASCNATLTLSASCVALLVLALSVSVSLLPLFLGLAVVAWGASMAQRRVDKVTIRTAASTRITRSLFALLTGAGAAKDIRTDGAADLLVEDYRQVWDDQDRELHRARRAGALIVGAAQLVLVCLFGVTLTFTLTRPGLDAGTAVLAFVLAVQATAIGGTAYPVLAVLGHGMGVYRQFQALVSVSTGQPDRVTDQAEPSEQSAAVVSLHDVTVRYPSAAVPALDNVSLRVDAGSLVAIVGENGSGKTTLAGVLLGLRWPDHGRVEPLDDLRVSAVFQDFARLETTVGEGVRFGDAAASDERVCAALAAVGAGDWVRTLPDGLATAVGNSSRPGLELSGGQWQRLALGRGTICESRLIVLDEAMSALDAHAEQRLVETQLSEARRHTGTGRTAVVMITQRMSAARLADVIHVLSDGRIVESGTHDELLAKGGLYAQMFTTQASGYR</sequence>
<gene>
    <name evidence="9" type="ORF">EV192_103764</name>
</gene>
<feature type="transmembrane region" description="Helical" evidence="7">
    <location>
        <begin position="27"/>
        <end position="53"/>
    </location>
</feature>
<dbReference type="Gene3D" id="1.20.1560.10">
    <property type="entry name" value="ABC transporter type 1, transmembrane domain"/>
    <property type="match status" value="1"/>
</dbReference>
<dbReference type="InterPro" id="IPR003439">
    <property type="entry name" value="ABC_transporter-like_ATP-bd"/>
</dbReference>
<proteinExistence type="predicted"/>
<keyword evidence="5 7" id="KW-1133">Transmembrane helix</keyword>
<dbReference type="OrthoDB" id="9806127at2"/>
<feature type="transmembrane region" description="Helical" evidence="7">
    <location>
        <begin position="249"/>
        <end position="271"/>
    </location>
</feature>
<dbReference type="PROSITE" id="PS00211">
    <property type="entry name" value="ABC_TRANSPORTER_1"/>
    <property type="match status" value="1"/>
</dbReference>
<evidence type="ECO:0000313" key="9">
    <source>
        <dbReference type="EMBL" id="TCO61180.1"/>
    </source>
</evidence>
<keyword evidence="10" id="KW-1185">Reference proteome</keyword>
<dbReference type="GO" id="GO:0005886">
    <property type="term" value="C:plasma membrane"/>
    <property type="evidence" value="ECO:0007669"/>
    <property type="project" value="UniProtKB-SubCell"/>
</dbReference>
<dbReference type="Gene3D" id="3.40.50.300">
    <property type="entry name" value="P-loop containing nucleotide triphosphate hydrolases"/>
    <property type="match status" value="1"/>
</dbReference>
<dbReference type="SMART" id="SM00382">
    <property type="entry name" value="AAA"/>
    <property type="match status" value="1"/>
</dbReference>
<keyword evidence="4 9" id="KW-0067">ATP-binding</keyword>
<evidence type="ECO:0000256" key="2">
    <source>
        <dbReference type="ARBA" id="ARBA00022692"/>
    </source>
</evidence>
<dbReference type="InterPro" id="IPR003593">
    <property type="entry name" value="AAA+_ATPase"/>
</dbReference>
<comment type="caution">
    <text evidence="9">The sequence shown here is derived from an EMBL/GenBank/DDBJ whole genome shotgun (WGS) entry which is preliminary data.</text>
</comment>
<accession>A0A4V2S7S8</accession>
<feature type="transmembrane region" description="Helical" evidence="7">
    <location>
        <begin position="65"/>
        <end position="87"/>
    </location>
</feature>
<feature type="transmembrane region" description="Helical" evidence="7">
    <location>
        <begin position="155"/>
        <end position="181"/>
    </location>
</feature>
<comment type="subcellular location">
    <subcellularLocation>
        <location evidence="1">Cell membrane</location>
        <topology evidence="1">Multi-pass membrane protein</topology>
    </subcellularLocation>
</comment>
<evidence type="ECO:0000256" key="6">
    <source>
        <dbReference type="ARBA" id="ARBA00023136"/>
    </source>
</evidence>
<evidence type="ECO:0000256" key="1">
    <source>
        <dbReference type="ARBA" id="ARBA00004651"/>
    </source>
</evidence>
<dbReference type="InterPro" id="IPR017871">
    <property type="entry name" value="ABC_transporter-like_CS"/>
</dbReference>
<evidence type="ECO:0000256" key="7">
    <source>
        <dbReference type="SAM" id="Phobius"/>
    </source>
</evidence>
<dbReference type="GO" id="GO:0005524">
    <property type="term" value="F:ATP binding"/>
    <property type="evidence" value="ECO:0007669"/>
    <property type="project" value="UniProtKB-KW"/>
</dbReference>
<dbReference type="GO" id="GO:0016887">
    <property type="term" value="F:ATP hydrolysis activity"/>
    <property type="evidence" value="ECO:0007669"/>
    <property type="project" value="InterPro"/>
</dbReference>
<name>A0A4V2S7S8_9PSEU</name>
<dbReference type="Proteomes" id="UP000295680">
    <property type="component" value="Unassembled WGS sequence"/>
</dbReference>
<feature type="transmembrane region" description="Helical" evidence="7">
    <location>
        <begin position="283"/>
        <end position="307"/>
    </location>
</feature>
<dbReference type="GO" id="GO:0034040">
    <property type="term" value="F:ATPase-coupled lipid transmembrane transporter activity"/>
    <property type="evidence" value="ECO:0007669"/>
    <property type="project" value="TreeGrafter"/>
</dbReference>
<dbReference type="SUPFAM" id="SSF52540">
    <property type="entry name" value="P-loop containing nucleoside triphosphate hydrolases"/>
    <property type="match status" value="1"/>
</dbReference>
<evidence type="ECO:0000313" key="10">
    <source>
        <dbReference type="Proteomes" id="UP000295680"/>
    </source>
</evidence>